<keyword evidence="7 13" id="KW-0255">Endonuclease</keyword>
<dbReference type="EMBL" id="JBHLWI010000009">
    <property type="protein sequence ID" value="MFC0262134.1"/>
    <property type="molecule type" value="Genomic_DNA"/>
</dbReference>
<keyword evidence="14" id="KW-1185">Reference proteome</keyword>
<evidence type="ECO:0000313" key="14">
    <source>
        <dbReference type="Proteomes" id="UP001589797"/>
    </source>
</evidence>
<dbReference type="SMART" id="SM00487">
    <property type="entry name" value="DEXDc"/>
    <property type="match status" value="1"/>
</dbReference>
<evidence type="ECO:0000259" key="12">
    <source>
        <dbReference type="PROSITE" id="PS51192"/>
    </source>
</evidence>
<dbReference type="SUPFAM" id="SSF52540">
    <property type="entry name" value="P-loop containing nucleoside triphosphate hydrolases"/>
    <property type="match status" value="2"/>
</dbReference>
<evidence type="ECO:0000313" key="13">
    <source>
        <dbReference type="EMBL" id="MFC0262134.1"/>
    </source>
</evidence>
<dbReference type="EC" id="3.1.21.3" evidence="3"/>
<dbReference type="InterPro" id="IPR007409">
    <property type="entry name" value="Restrct_endonuc_type1_HsdR_N"/>
</dbReference>
<evidence type="ECO:0000256" key="3">
    <source>
        <dbReference type="ARBA" id="ARBA00012654"/>
    </source>
</evidence>
<keyword evidence="10" id="KW-0238">DNA-binding</keyword>
<feature type="coiled-coil region" evidence="11">
    <location>
        <begin position="910"/>
        <end position="937"/>
    </location>
</feature>
<evidence type="ECO:0000256" key="9">
    <source>
        <dbReference type="ARBA" id="ARBA00022840"/>
    </source>
</evidence>
<name>A0ABV6FR69_9BACT</name>
<dbReference type="Gene3D" id="3.40.50.300">
    <property type="entry name" value="P-loop containing nucleotide triphosphate hydrolases"/>
    <property type="match status" value="2"/>
</dbReference>
<dbReference type="Pfam" id="PF22679">
    <property type="entry name" value="T1R_D3-like"/>
    <property type="match status" value="1"/>
</dbReference>
<keyword evidence="8 13" id="KW-0378">Hydrolase</keyword>
<keyword evidence="6" id="KW-0680">Restriction system</keyword>
<comment type="catalytic activity">
    <reaction evidence="1">
        <text>Endonucleolytic cleavage of DNA to give random double-stranded fragments with terminal 5'-phosphates, ATP is simultaneously hydrolyzed.</text>
        <dbReference type="EC" id="3.1.21.3"/>
    </reaction>
</comment>
<keyword evidence="11" id="KW-0175">Coiled coil</keyword>
<dbReference type="CDD" id="cd22332">
    <property type="entry name" value="HsdR_N"/>
    <property type="match status" value="1"/>
</dbReference>
<organism evidence="13 14">
    <name type="scientific">Fontibacter flavus</name>
    <dbReference type="NCBI Taxonomy" id="654838"/>
    <lineage>
        <taxon>Bacteria</taxon>
        <taxon>Pseudomonadati</taxon>
        <taxon>Bacteroidota</taxon>
        <taxon>Cytophagia</taxon>
        <taxon>Cytophagales</taxon>
        <taxon>Cyclobacteriaceae</taxon>
        <taxon>Fontibacter</taxon>
    </lineage>
</organism>
<gene>
    <name evidence="13" type="ORF">ACFFIP_05515</name>
</gene>
<evidence type="ECO:0000256" key="8">
    <source>
        <dbReference type="ARBA" id="ARBA00022801"/>
    </source>
</evidence>
<dbReference type="InterPro" id="IPR014001">
    <property type="entry name" value="Helicase_ATP-bd"/>
</dbReference>
<dbReference type="PANTHER" id="PTHR30195">
    <property type="entry name" value="TYPE I SITE-SPECIFIC DEOXYRIBONUCLEASE PROTEIN SUBUNIT M AND R"/>
    <property type="match status" value="1"/>
</dbReference>
<dbReference type="GO" id="GO:0009035">
    <property type="term" value="F:type I site-specific deoxyribonuclease activity"/>
    <property type="evidence" value="ECO:0007669"/>
    <property type="project" value="UniProtKB-EC"/>
</dbReference>
<accession>A0ABV6FR69</accession>
<dbReference type="PROSITE" id="PS51192">
    <property type="entry name" value="HELICASE_ATP_BIND_1"/>
    <property type="match status" value="1"/>
</dbReference>
<sequence length="1028" mass="120408">MAFNENSRVKIPAILHLMRLGYVYIPLSQQFRREESNIFEDIFIASLQKINPTATQEEILRLLDEITLELDYEDLGKKFHQRLTSTSGIKLIDFNDFGNNNFHVTTELSCKNGEEEFRPDITVLINGMPLAFIEVKKPHNKEGIINERNRINARFKNKYFRRFANITQLMVFSNNMEYEDGIVEPIFGAFYATSAYANLHFNYFREDEDYPVTQKLLPISDQEESAILKDNNLQVIKHSPEFQTNKAVHTPTHRILTSLFSRDRLAFILRYAFAYVDELKDDGSISRQKHIMRYPQIFATMAIAAKLEEGKQKGIIWHTQGSGKTALAYYNVKYLTDFFQKRKVIPKFYFIVDRLDLLIQASTEFSNRGLNVKQVNSREDFIKDMQVVASIHNDSGEAEITVVNIQKFSQDATALMIPNYDIQTQRVYFLDEAHRSYNPKGNYLANLINSDKNAVIIALTGTPLLKEVAKEYDSKLLFGNYIHKYYYNRSIADGYTLRLIREEIEGKFKMEMQEVMEQIKVLKGEIKASDVYADHRFANGLLDYICQDLIAFREHWQDESLGGMVVCDSSKQAKMLFELFQDRYGIQETEADKLSIAADLPRASYGKRRKTQLTAALILHDENDKLTRKGLIKAFKAGKIDLLFVYNMLLTGFDAKRLKKLYLARVIQDHNLLQTLTRVNRPYKHYQYGYVVDFADISKAFDRTNQLYFQELQEQLGDEMDMYSHLFKSEQEIREELNQIQATLFHYDTSNKELFSQQIAQVTEKKELMQLIKALRTAKELKNIIAVNGYEGLGELVDFEVLNRLLIEAQNRYDNLNFVENIGQEEATQNLLNTALEDIVFQFIKVGEEELKLADEYKDALRKTREALQQNFDQGDPEFVNLREELERIFRKKNLSETKQSDMQENMRLLRKIYDQAKELNRKNALLKAKYEQDEKYTRIHKRLSEKSELSAKEMQLHRALMQVKQAVDDKLEGQEDILKNEAFFTKYLMQQVVQEFRKKENIPLDFETTQKINHLILREYLQQYQAR</sequence>
<keyword evidence="5" id="KW-0547">Nucleotide-binding</keyword>
<evidence type="ECO:0000256" key="2">
    <source>
        <dbReference type="ARBA" id="ARBA00008598"/>
    </source>
</evidence>
<keyword evidence="9" id="KW-0067">ATP-binding</keyword>
<comment type="similarity">
    <text evidence="2">Belongs to the HsdR family.</text>
</comment>
<evidence type="ECO:0000256" key="5">
    <source>
        <dbReference type="ARBA" id="ARBA00022741"/>
    </source>
</evidence>
<comment type="caution">
    <text evidence="13">The sequence shown here is derived from an EMBL/GenBank/DDBJ whole genome shotgun (WGS) entry which is preliminary data.</text>
</comment>
<dbReference type="Pfam" id="PF18766">
    <property type="entry name" value="SWI2_SNF2"/>
    <property type="match status" value="1"/>
</dbReference>
<reference evidence="13 14" key="1">
    <citation type="submission" date="2024-09" db="EMBL/GenBank/DDBJ databases">
        <authorList>
            <person name="Sun Q."/>
            <person name="Mori K."/>
        </authorList>
    </citation>
    <scope>NUCLEOTIDE SEQUENCE [LARGE SCALE GENOMIC DNA]</scope>
    <source>
        <strain evidence="13 14">CCM 7650</strain>
    </source>
</reference>
<evidence type="ECO:0000256" key="4">
    <source>
        <dbReference type="ARBA" id="ARBA00022722"/>
    </source>
</evidence>
<dbReference type="InterPro" id="IPR027417">
    <property type="entry name" value="P-loop_NTPase"/>
</dbReference>
<feature type="domain" description="Helicase ATP-binding" evidence="12">
    <location>
        <begin position="305"/>
        <end position="481"/>
    </location>
</feature>
<evidence type="ECO:0000256" key="10">
    <source>
        <dbReference type="ARBA" id="ARBA00023125"/>
    </source>
</evidence>
<keyword evidence="4" id="KW-0540">Nuclease</keyword>
<protein>
    <recommendedName>
        <fullName evidence="3">type I site-specific deoxyribonuclease</fullName>
        <ecNumber evidence="3">3.1.21.3</ecNumber>
    </recommendedName>
</protein>
<evidence type="ECO:0000256" key="1">
    <source>
        <dbReference type="ARBA" id="ARBA00000851"/>
    </source>
</evidence>
<dbReference type="Gene3D" id="3.90.1570.50">
    <property type="match status" value="1"/>
</dbReference>
<dbReference type="InterPro" id="IPR055180">
    <property type="entry name" value="HsdR_RecA-like_helicase_dom_2"/>
</dbReference>
<proteinExistence type="inferred from homology"/>
<dbReference type="PANTHER" id="PTHR30195:SF15">
    <property type="entry name" value="TYPE I RESTRICTION ENZYME HINDI ENDONUCLEASE SUBUNIT"/>
    <property type="match status" value="1"/>
</dbReference>
<evidence type="ECO:0000256" key="11">
    <source>
        <dbReference type="SAM" id="Coils"/>
    </source>
</evidence>
<evidence type="ECO:0000256" key="6">
    <source>
        <dbReference type="ARBA" id="ARBA00022747"/>
    </source>
</evidence>
<dbReference type="Proteomes" id="UP001589797">
    <property type="component" value="Unassembled WGS sequence"/>
</dbReference>
<dbReference type="InterPro" id="IPR040980">
    <property type="entry name" value="SWI2_SNF2"/>
</dbReference>
<dbReference type="Pfam" id="PF04313">
    <property type="entry name" value="HSDR_N"/>
    <property type="match status" value="1"/>
</dbReference>
<evidence type="ECO:0000256" key="7">
    <source>
        <dbReference type="ARBA" id="ARBA00022759"/>
    </source>
</evidence>
<dbReference type="InterPro" id="IPR051268">
    <property type="entry name" value="Type-I_R_enzyme_R_subunit"/>
</dbReference>